<evidence type="ECO:0000313" key="5">
    <source>
        <dbReference type="Proteomes" id="UP001153737"/>
    </source>
</evidence>
<keyword evidence="1" id="KW-0175">Coiled coil</keyword>
<evidence type="ECO:0000313" key="4">
    <source>
        <dbReference type="EMBL" id="CAH1159664.1"/>
    </source>
</evidence>
<gene>
    <name evidence="4" type="ORF">PHAECO_LOCUS7392</name>
</gene>
<dbReference type="AlphaFoldDB" id="A0A9P0GQE6"/>
<dbReference type="Pfam" id="PF12259">
    <property type="entry name" value="Baculo_F"/>
    <property type="match status" value="2"/>
</dbReference>
<reference evidence="4" key="1">
    <citation type="submission" date="2022-01" db="EMBL/GenBank/DDBJ databases">
        <authorList>
            <person name="King R."/>
        </authorList>
    </citation>
    <scope>NUCLEOTIDE SEQUENCE</scope>
</reference>
<keyword evidence="2" id="KW-1133">Transmembrane helix</keyword>
<keyword evidence="2" id="KW-0472">Membrane</keyword>
<evidence type="ECO:0000256" key="3">
    <source>
        <dbReference type="SAM" id="SignalP"/>
    </source>
</evidence>
<sequence>MEKRIHSLISFWIFLSFVTVECLGEDYSITQITSSSGLYYEKIGDVLLSNNNWEFVTSVDYDGYLVFYEYLHTQAQELHKFCQEYKSQYCEERFSIIKTGLNRIDETDENMANFLGIKTENRRVKRFWNEIKNAFSAIGRGIITVARTVFGGGSNQPNLAIYDQQIAGLQSGQRDLENKLNQQTTLFLVDAERKNQQIQWLEKTQGEIQNRIGSLENDFKKDAAEKAKQIKELSNMLNETNNKLKEQEKKQKKLEGDVEGIKNKILKIDEQIKTISEDVVKNTKSINELELKVKLNSLSIDFGFLMTQFETEQAKLFDVIKKAKQGSLDPYVLTPLNLIEMLQEIQGHLSEDHQFPFYPSIDNARHLYKIIKIDVYFYNNKIIFIMKIPLVNYKKFGIHKITSLPLPYASNRFIFILPQEPFLIVDNSYHEYLLMSHEKFRAYCEEIVDKRYLCRQVDQLSRSDSDDDCEMKLFSTALVIPHSCNKRAIEIKQSIFLQLQKSRSWIYAAKTNESVIISCAATRKTIALQGSGFISLSENCTGRTTDLVLVSLLEFTKPVLSNYSASINLIDFVDSSEVDYQQVKGIKRVKKIISPFDFDTLEKNSFPLVEATGSLTWLYVVLPLAIIIILATVGFFVYKKKIDVGTILTIIWNGIPFLKKKSVEDQEDRLKLKVKLQNKDEKITKISMTEDPSSNDPDAEYLTVRFKVKKQNKDVSTSRNQININDKYLRINSVEKVEEDDDYLKELRKLKPNNKN</sequence>
<feature type="transmembrane region" description="Helical" evidence="2">
    <location>
        <begin position="617"/>
        <end position="638"/>
    </location>
</feature>
<keyword evidence="5" id="KW-1185">Reference proteome</keyword>
<keyword evidence="2" id="KW-0812">Transmembrane</keyword>
<dbReference type="InterPro" id="IPR022048">
    <property type="entry name" value="Envelope_fusion-like"/>
</dbReference>
<accession>A0A9P0GQE6</accession>
<feature type="chain" id="PRO_5040492828" description="Envelope protein" evidence="3">
    <location>
        <begin position="25"/>
        <end position="756"/>
    </location>
</feature>
<feature type="signal peptide" evidence="3">
    <location>
        <begin position="1"/>
        <end position="24"/>
    </location>
</feature>
<reference evidence="4" key="2">
    <citation type="submission" date="2022-10" db="EMBL/GenBank/DDBJ databases">
        <authorList>
            <consortium name="ENA_rothamsted_submissions"/>
            <consortium name="culmorum"/>
            <person name="King R."/>
        </authorList>
    </citation>
    <scope>NUCLEOTIDE SEQUENCE</scope>
</reference>
<protein>
    <recommendedName>
        <fullName evidence="6">Envelope protein</fullName>
    </recommendedName>
</protein>
<evidence type="ECO:0000256" key="1">
    <source>
        <dbReference type="SAM" id="Coils"/>
    </source>
</evidence>
<dbReference type="Gene3D" id="1.10.287.1490">
    <property type="match status" value="1"/>
</dbReference>
<organism evidence="4 5">
    <name type="scientific">Phaedon cochleariae</name>
    <name type="common">Mustard beetle</name>
    <dbReference type="NCBI Taxonomy" id="80249"/>
    <lineage>
        <taxon>Eukaryota</taxon>
        <taxon>Metazoa</taxon>
        <taxon>Ecdysozoa</taxon>
        <taxon>Arthropoda</taxon>
        <taxon>Hexapoda</taxon>
        <taxon>Insecta</taxon>
        <taxon>Pterygota</taxon>
        <taxon>Neoptera</taxon>
        <taxon>Endopterygota</taxon>
        <taxon>Coleoptera</taxon>
        <taxon>Polyphaga</taxon>
        <taxon>Cucujiformia</taxon>
        <taxon>Chrysomeloidea</taxon>
        <taxon>Chrysomelidae</taxon>
        <taxon>Chrysomelinae</taxon>
        <taxon>Chrysomelini</taxon>
        <taxon>Phaedon</taxon>
    </lineage>
</organism>
<name>A0A9P0GQE6_PHACE</name>
<evidence type="ECO:0000256" key="2">
    <source>
        <dbReference type="SAM" id="Phobius"/>
    </source>
</evidence>
<dbReference type="EMBL" id="OU896709">
    <property type="protein sequence ID" value="CAH1159664.1"/>
    <property type="molecule type" value="Genomic_DNA"/>
</dbReference>
<feature type="coiled-coil region" evidence="1">
    <location>
        <begin position="223"/>
        <end position="264"/>
    </location>
</feature>
<keyword evidence="3" id="KW-0732">Signal</keyword>
<evidence type="ECO:0008006" key="6">
    <source>
        <dbReference type="Google" id="ProtNLM"/>
    </source>
</evidence>
<dbReference type="Proteomes" id="UP001153737">
    <property type="component" value="Chromosome 3"/>
</dbReference>
<proteinExistence type="predicted"/>